<protein>
    <submittedName>
        <fullName evidence="3">Thioesterase domain-containing protein</fullName>
    </submittedName>
</protein>
<dbReference type="PANTHER" id="PTHR11487">
    <property type="entry name" value="THIOESTERASE"/>
    <property type="match status" value="1"/>
</dbReference>
<dbReference type="InterPro" id="IPR012223">
    <property type="entry name" value="TEII"/>
</dbReference>
<dbReference type="AlphaFoldDB" id="A0A975GMH5"/>
<gene>
    <name evidence="3" type="ORF">dnm_029320</name>
</gene>
<dbReference type="RefSeq" id="WP_207682329.1">
    <property type="nucleotide sequence ID" value="NZ_CP061800.1"/>
</dbReference>
<evidence type="ECO:0000259" key="2">
    <source>
        <dbReference type="Pfam" id="PF00975"/>
    </source>
</evidence>
<evidence type="ECO:0000313" key="3">
    <source>
        <dbReference type="EMBL" id="QTA86906.1"/>
    </source>
</evidence>
<feature type="domain" description="Thioesterase" evidence="2">
    <location>
        <begin position="15"/>
        <end position="238"/>
    </location>
</feature>
<proteinExistence type="inferred from homology"/>
<dbReference type="SUPFAM" id="SSF53474">
    <property type="entry name" value="alpha/beta-Hydrolases"/>
    <property type="match status" value="1"/>
</dbReference>
<evidence type="ECO:0000256" key="1">
    <source>
        <dbReference type="ARBA" id="ARBA00007169"/>
    </source>
</evidence>
<dbReference type="InterPro" id="IPR001031">
    <property type="entry name" value="Thioesterase"/>
</dbReference>
<name>A0A975GMH5_9BACT</name>
<dbReference type="EMBL" id="CP061800">
    <property type="protein sequence ID" value="QTA86906.1"/>
    <property type="molecule type" value="Genomic_DNA"/>
</dbReference>
<organism evidence="3 4">
    <name type="scientific">Desulfonema magnum</name>
    <dbReference type="NCBI Taxonomy" id="45655"/>
    <lineage>
        <taxon>Bacteria</taxon>
        <taxon>Pseudomonadati</taxon>
        <taxon>Thermodesulfobacteriota</taxon>
        <taxon>Desulfobacteria</taxon>
        <taxon>Desulfobacterales</taxon>
        <taxon>Desulfococcaceae</taxon>
        <taxon>Desulfonema</taxon>
    </lineage>
</organism>
<dbReference type="InterPro" id="IPR029058">
    <property type="entry name" value="AB_hydrolase_fold"/>
</dbReference>
<keyword evidence="4" id="KW-1185">Reference proteome</keyword>
<dbReference type="Pfam" id="PF00975">
    <property type="entry name" value="Thioesterase"/>
    <property type="match status" value="1"/>
</dbReference>
<reference evidence="3" key="1">
    <citation type="journal article" date="2021" name="Microb. Physiol.">
        <title>Proteogenomic Insights into the Physiology of Marine, Sulfate-Reducing, Filamentous Desulfonema limicola and Desulfonema magnum.</title>
        <authorList>
            <person name="Schnaars V."/>
            <person name="Wohlbrand L."/>
            <person name="Scheve S."/>
            <person name="Hinrichs C."/>
            <person name="Reinhardt R."/>
            <person name="Rabus R."/>
        </authorList>
    </citation>
    <scope>NUCLEOTIDE SEQUENCE</scope>
    <source>
        <strain evidence="3">4be13</strain>
    </source>
</reference>
<sequence>MIMAENFDLADHKVKLFCLPFAGGSSYAYREFEQYISDFITVRFIDFPGHGKRMREPLLTDIHKMADDIFYQIRDDLNEPYAIYGHSLGATISYLLSKKIVEKNIPTLPFHLFLSGRAAPSVKKQDRNFHLLPKAEFIDKVAEYGGIPELVLQEKELMDFFEPILRADFQAVETYKYEKTDPLDIPITALIGLNEKVTYDEALKWRETTTRDVSVKQFPGGHFFIFEHLPEIGRIISQTLEMGIRN</sequence>
<dbReference type="Gene3D" id="3.40.50.1820">
    <property type="entry name" value="alpha/beta hydrolase"/>
    <property type="match status" value="1"/>
</dbReference>
<comment type="similarity">
    <text evidence="1">Belongs to the thioesterase family.</text>
</comment>
<dbReference type="Proteomes" id="UP000663722">
    <property type="component" value="Chromosome"/>
</dbReference>
<dbReference type="PANTHER" id="PTHR11487:SF0">
    <property type="entry name" value="S-ACYL FATTY ACID SYNTHASE THIOESTERASE, MEDIUM CHAIN"/>
    <property type="match status" value="1"/>
</dbReference>
<dbReference type="KEGG" id="dmm:dnm_029320"/>
<accession>A0A975GMH5</accession>
<dbReference type="GO" id="GO:0008610">
    <property type="term" value="P:lipid biosynthetic process"/>
    <property type="evidence" value="ECO:0007669"/>
    <property type="project" value="TreeGrafter"/>
</dbReference>
<evidence type="ECO:0000313" key="4">
    <source>
        <dbReference type="Proteomes" id="UP000663722"/>
    </source>
</evidence>